<feature type="transmembrane region" description="Helical" evidence="1">
    <location>
        <begin position="36"/>
        <end position="55"/>
    </location>
</feature>
<dbReference type="Proteomes" id="UP000183200">
    <property type="component" value="Unassembled WGS sequence"/>
</dbReference>
<evidence type="ECO:0000256" key="1">
    <source>
        <dbReference type="SAM" id="Phobius"/>
    </source>
</evidence>
<accession>A0A1H0J567</accession>
<keyword evidence="1" id="KW-0812">Transmembrane</keyword>
<dbReference type="RefSeq" id="WP_172664994.1">
    <property type="nucleotide sequence ID" value="NZ_FNGY01000014.1"/>
</dbReference>
<protein>
    <submittedName>
        <fullName evidence="2">Uncharacterized protein</fullName>
    </submittedName>
</protein>
<name>A0A1H0J567_9SPHI</name>
<dbReference type="AlphaFoldDB" id="A0A1H0J567"/>
<keyword evidence="1" id="KW-1133">Transmembrane helix</keyword>
<proteinExistence type="predicted"/>
<evidence type="ECO:0000313" key="2">
    <source>
        <dbReference type="EMBL" id="SDO38521.1"/>
    </source>
</evidence>
<organism evidence="2 3">
    <name type="scientific">Pedobacter steynii</name>
    <dbReference type="NCBI Taxonomy" id="430522"/>
    <lineage>
        <taxon>Bacteria</taxon>
        <taxon>Pseudomonadati</taxon>
        <taxon>Bacteroidota</taxon>
        <taxon>Sphingobacteriia</taxon>
        <taxon>Sphingobacteriales</taxon>
        <taxon>Sphingobacteriaceae</taxon>
        <taxon>Pedobacter</taxon>
    </lineage>
</organism>
<reference evidence="3" key="1">
    <citation type="submission" date="2016-10" db="EMBL/GenBank/DDBJ databases">
        <authorList>
            <person name="Varghese N."/>
            <person name="Submissions S."/>
        </authorList>
    </citation>
    <scope>NUCLEOTIDE SEQUENCE [LARGE SCALE GENOMIC DNA]</scope>
    <source>
        <strain evidence="3">DSM 19110</strain>
    </source>
</reference>
<dbReference type="EMBL" id="FNGY01000014">
    <property type="protein sequence ID" value="SDO38521.1"/>
    <property type="molecule type" value="Genomic_DNA"/>
</dbReference>
<gene>
    <name evidence="2" type="ORF">SAMN05421820_11476</name>
</gene>
<evidence type="ECO:0000313" key="3">
    <source>
        <dbReference type="Proteomes" id="UP000183200"/>
    </source>
</evidence>
<sequence>MFKYLIIFFIVVLSLIYFGNYLDYKNNKMNRAEYNRRVRLFFFLVVLIFAIVVWLRKR</sequence>
<keyword evidence="3" id="KW-1185">Reference proteome</keyword>
<keyword evidence="1" id="KW-0472">Membrane</keyword>
<feature type="transmembrane region" description="Helical" evidence="1">
    <location>
        <begin position="6"/>
        <end position="24"/>
    </location>
</feature>